<protein>
    <submittedName>
        <fullName evidence="1">Uncharacterized protein</fullName>
    </submittedName>
</protein>
<dbReference type="EMBL" id="JAJFAZ020000001">
    <property type="protein sequence ID" value="KAI5356191.1"/>
    <property type="molecule type" value="Genomic_DNA"/>
</dbReference>
<dbReference type="AlphaFoldDB" id="A0AAD5F7G5"/>
<sequence length="136" mass="14711">MVIRTVDVKDFSFIMMQKTKSQMQFHKGGSGSQGGSALVSRSAALINQKCHVKNKDISGSLVFGIGGQAKVAGTLFGIGGSLVFTFWKGGYLFKGFVKRPLINITVGEMGHVKENWIKGALLILHTTTYTKSTLNL</sequence>
<organism evidence="1 2">
    <name type="scientific">Prunus dulcis</name>
    <name type="common">Almond</name>
    <name type="synonym">Amygdalus dulcis</name>
    <dbReference type="NCBI Taxonomy" id="3755"/>
    <lineage>
        <taxon>Eukaryota</taxon>
        <taxon>Viridiplantae</taxon>
        <taxon>Streptophyta</taxon>
        <taxon>Embryophyta</taxon>
        <taxon>Tracheophyta</taxon>
        <taxon>Spermatophyta</taxon>
        <taxon>Magnoliopsida</taxon>
        <taxon>eudicotyledons</taxon>
        <taxon>Gunneridae</taxon>
        <taxon>Pentapetalae</taxon>
        <taxon>rosids</taxon>
        <taxon>fabids</taxon>
        <taxon>Rosales</taxon>
        <taxon>Rosaceae</taxon>
        <taxon>Amygdaloideae</taxon>
        <taxon>Amygdaleae</taxon>
        <taxon>Prunus</taxon>
    </lineage>
</organism>
<comment type="caution">
    <text evidence="1">The sequence shown here is derived from an EMBL/GenBank/DDBJ whole genome shotgun (WGS) entry which is preliminary data.</text>
</comment>
<evidence type="ECO:0000313" key="2">
    <source>
        <dbReference type="Proteomes" id="UP001054821"/>
    </source>
</evidence>
<gene>
    <name evidence="1" type="ORF">L3X38_009086</name>
</gene>
<dbReference type="Proteomes" id="UP001054821">
    <property type="component" value="Chromosome 1"/>
</dbReference>
<proteinExistence type="predicted"/>
<name>A0AAD5F7G5_PRUDU</name>
<reference evidence="1 2" key="1">
    <citation type="journal article" date="2022" name="G3 (Bethesda)">
        <title>Whole-genome sequence and methylome profiling of the almond [Prunus dulcis (Mill.) D.A. Webb] cultivar 'Nonpareil'.</title>
        <authorList>
            <person name="D'Amico-Willman K.M."/>
            <person name="Ouma W.Z."/>
            <person name="Meulia T."/>
            <person name="Sideli G.M."/>
            <person name="Gradziel T.M."/>
            <person name="Fresnedo-Ramirez J."/>
        </authorList>
    </citation>
    <scope>NUCLEOTIDE SEQUENCE [LARGE SCALE GENOMIC DNA]</scope>
    <source>
        <strain evidence="1">Clone GOH B32 T37-40</strain>
    </source>
</reference>
<evidence type="ECO:0000313" key="1">
    <source>
        <dbReference type="EMBL" id="KAI5356191.1"/>
    </source>
</evidence>
<keyword evidence="2" id="KW-1185">Reference proteome</keyword>
<accession>A0AAD5F7G5</accession>